<dbReference type="PROSITE" id="PS50011">
    <property type="entry name" value="PROTEIN_KINASE_DOM"/>
    <property type="match status" value="1"/>
</dbReference>
<keyword evidence="8" id="KW-0472">Membrane</keyword>
<keyword evidence="3 6" id="KW-0547">Nucleotide-binding</keyword>
<evidence type="ECO:0000256" key="6">
    <source>
        <dbReference type="PROSITE-ProRule" id="PRU10141"/>
    </source>
</evidence>
<evidence type="ECO:0000259" key="10">
    <source>
        <dbReference type="PROSITE" id="PS50011"/>
    </source>
</evidence>
<dbReference type="GO" id="GO:0005524">
    <property type="term" value="F:ATP binding"/>
    <property type="evidence" value="ECO:0007669"/>
    <property type="project" value="UniProtKB-UniRule"/>
</dbReference>
<evidence type="ECO:0000256" key="1">
    <source>
        <dbReference type="ARBA" id="ARBA00022527"/>
    </source>
</evidence>
<feature type="region of interest" description="Disordered" evidence="7">
    <location>
        <begin position="864"/>
        <end position="907"/>
    </location>
</feature>
<evidence type="ECO:0000256" key="5">
    <source>
        <dbReference type="ARBA" id="ARBA00022840"/>
    </source>
</evidence>
<dbReference type="Gene3D" id="3.30.200.20">
    <property type="entry name" value="Phosphorylase Kinase, domain 1"/>
    <property type="match status" value="1"/>
</dbReference>
<dbReference type="Pfam" id="PF07714">
    <property type="entry name" value="PK_Tyr_Ser-Thr"/>
    <property type="match status" value="2"/>
</dbReference>
<name>A0A383VYD1_TETOB</name>
<dbReference type="InterPro" id="IPR017441">
    <property type="entry name" value="Protein_kinase_ATP_BS"/>
</dbReference>
<dbReference type="SMART" id="SM00220">
    <property type="entry name" value="S_TKc"/>
    <property type="match status" value="1"/>
</dbReference>
<evidence type="ECO:0000256" key="4">
    <source>
        <dbReference type="ARBA" id="ARBA00022777"/>
    </source>
</evidence>
<dbReference type="PANTHER" id="PTHR44329">
    <property type="entry name" value="SERINE/THREONINE-PROTEIN KINASE TNNI3K-RELATED"/>
    <property type="match status" value="1"/>
</dbReference>
<dbReference type="InterPro" id="IPR051681">
    <property type="entry name" value="Ser/Thr_Kinases-Pseudokinases"/>
</dbReference>
<evidence type="ECO:0000313" key="12">
    <source>
        <dbReference type="Proteomes" id="UP000256970"/>
    </source>
</evidence>
<dbReference type="InterPro" id="IPR001245">
    <property type="entry name" value="Ser-Thr/Tyr_kinase_cat_dom"/>
</dbReference>
<feature type="chain" id="PRO_5016946389" description="Protein kinase domain-containing protein" evidence="9">
    <location>
        <begin position="27"/>
        <end position="1347"/>
    </location>
</feature>
<dbReference type="PANTHER" id="PTHR44329:SF214">
    <property type="entry name" value="PROTEIN KINASE DOMAIN-CONTAINING PROTEIN"/>
    <property type="match status" value="1"/>
</dbReference>
<keyword evidence="9" id="KW-0732">Signal</keyword>
<proteinExistence type="predicted"/>
<feature type="binding site" evidence="6">
    <location>
        <position position="817"/>
    </location>
    <ligand>
        <name>ATP</name>
        <dbReference type="ChEBI" id="CHEBI:30616"/>
    </ligand>
</feature>
<reference evidence="11 12" key="1">
    <citation type="submission" date="2016-10" db="EMBL/GenBank/DDBJ databases">
        <authorList>
            <person name="Cai Z."/>
        </authorList>
    </citation>
    <scope>NUCLEOTIDE SEQUENCE [LARGE SCALE GENOMIC DNA]</scope>
</reference>
<dbReference type="STRING" id="3088.A0A383VYD1"/>
<dbReference type="PROSITE" id="PS00107">
    <property type="entry name" value="PROTEIN_KINASE_ATP"/>
    <property type="match status" value="1"/>
</dbReference>
<dbReference type="InterPro" id="IPR008271">
    <property type="entry name" value="Ser/Thr_kinase_AS"/>
</dbReference>
<evidence type="ECO:0000256" key="9">
    <source>
        <dbReference type="SAM" id="SignalP"/>
    </source>
</evidence>
<dbReference type="InterPro" id="IPR011009">
    <property type="entry name" value="Kinase-like_dom_sf"/>
</dbReference>
<keyword evidence="8" id="KW-1133">Transmembrane helix</keyword>
<keyword evidence="5 6" id="KW-0067">ATP-binding</keyword>
<feature type="signal peptide" evidence="9">
    <location>
        <begin position="1"/>
        <end position="26"/>
    </location>
</feature>
<keyword evidence="12" id="KW-1185">Reference proteome</keyword>
<keyword evidence="1" id="KW-0723">Serine/threonine-protein kinase</keyword>
<keyword evidence="4" id="KW-0418">Kinase</keyword>
<evidence type="ECO:0000256" key="2">
    <source>
        <dbReference type="ARBA" id="ARBA00022679"/>
    </source>
</evidence>
<evidence type="ECO:0000256" key="3">
    <source>
        <dbReference type="ARBA" id="ARBA00022741"/>
    </source>
</evidence>
<feature type="region of interest" description="Disordered" evidence="7">
    <location>
        <begin position="1120"/>
        <end position="1147"/>
    </location>
</feature>
<dbReference type="EMBL" id="FNXT01000962">
    <property type="protein sequence ID" value="SZX69869.1"/>
    <property type="molecule type" value="Genomic_DNA"/>
</dbReference>
<feature type="compositionally biased region" description="Low complexity" evidence="7">
    <location>
        <begin position="896"/>
        <end position="907"/>
    </location>
</feature>
<feature type="domain" description="Protein kinase" evidence="10">
    <location>
        <begin position="790"/>
        <end position="1116"/>
    </location>
</feature>
<gene>
    <name evidence="11" type="ORF">BQ4739_LOCUS10138</name>
</gene>
<dbReference type="Gene3D" id="1.10.510.10">
    <property type="entry name" value="Transferase(Phosphotransferase) domain 1"/>
    <property type="match status" value="1"/>
</dbReference>
<dbReference type="PROSITE" id="PS00108">
    <property type="entry name" value="PROTEIN_KINASE_ST"/>
    <property type="match status" value="1"/>
</dbReference>
<evidence type="ECO:0000256" key="8">
    <source>
        <dbReference type="SAM" id="Phobius"/>
    </source>
</evidence>
<dbReference type="GO" id="GO:0004674">
    <property type="term" value="F:protein serine/threonine kinase activity"/>
    <property type="evidence" value="ECO:0007669"/>
    <property type="project" value="UniProtKB-KW"/>
</dbReference>
<evidence type="ECO:0000256" key="7">
    <source>
        <dbReference type="SAM" id="MobiDB-lite"/>
    </source>
</evidence>
<feature type="transmembrane region" description="Helical" evidence="8">
    <location>
        <begin position="663"/>
        <end position="685"/>
    </location>
</feature>
<sequence>MRLAKCWRCLAVLLLVQSLCLQLCSGQSSNQAVVTSVEQFKAALLNPAVGNIVIMRSMALPHDFGTVPISRQLLITSPIRSVIDWCDDVCNAAKTPIKPYIVLLGGAQVTFNRVFFRNLVPHSNASQSSSPALDYTHSPVPFVVSSGGQVTYNLVVIHWLPSMFWVFENPANYWAKAAVSAIVETRHKQPLQFQTPDLYSVKSFTTDGTATVADCYMPFDVDSCLTNQPFTTTLIYCPYTFKDSLKNPYVTRVLVFHDIGLDRLVNSYRNPVSVNRTVEYVSCPGTRHVMDLDNVTNSVVITQGGSLNFRNMIFQGTKNQNKTTWPSSIPLLLSTFNPIRGTVALRDSTVRIRNMDRLIESLTALPSGSNSVVEVPNLQPTYVGPPPKMGDSNFTVSMWQLQQQRYLTLRQGGQQLMEKINDGMASWQFFNVSVEKYVPEDCFGGAYTQGSVGTPESYSVVSSGQQLIEQLGNSSARYIKVVSDITIPASMPKGAVSVERIVEVRGCHPGGRYTIDWSRLSDVVSVKGTAYFQGDMLLTGIGWSGDAAQQQQQPGNSQVVEALQPVGGGTVDYEDLTLLAEMPAEPWGNASGQGLVSSLMAADNLDSQPLNMSRIDNSVLLLRGYYVNRSDASNGQFGVESFQDVFLKWREAAPAARSSGVPVAAIVVPIIAALALAGLIAGLLVMRRRRRSAAAAAAAAGGKAGGLPHVFADASRYSQDELSGVNSTDTGPGSGGVGGALVVRAGADQLRSHSNTSSSLSKAKSGPSQDIALACKNLVLHRTANEPDELVLQSVLGEGSYGKVFKATWKGTVVAVKIMVLPSYMSGKEKREKMAVMETAISSSLSHPNVVQTYTYAVEPVRSNAMSDRHSSQGPGASISMHDSTHSVLKAQRQPGDAAAAEDGSEAAGNGNGAAFSWEVRLVQEFCDLGSLRDALKGGKQFRDADGALKLGVMIDTALDVARAMAHLHGHNIIHSDLKARNVLLRSDMHDERGFTAKVADFGLSLTIDPHSTHVSNAFQGTMTHMAPETLMSGQISRASDVYAYGIMLWELYTGDHAYRGIPRALLGHNITKAGMRPTFPSDTPFDWQFLACRCWETDAAIRPSFEQIMQELKRMKQKLAAAGGSSSSGASSSSPPSSSLLLLQQQQQPAHAALNMPQLLQQLHGAPRQAQLPCIEDSDTLPTEVDRALWDEQHQQTLQQQELQRQVSRSFPSSNGAAAAAAAPAAAGGVGYTGASAAIAGALSRRDSELSRQASSTAGGPTRTISGQQLLLQMQQMQMQQETGGSSIYVDGSHMLESGDQQRVYNTNVHSTMCDDSPLVLLSGFSTTMEGSQSQTQTQQTHDGAQ</sequence>
<protein>
    <recommendedName>
        <fullName evidence="10">Protein kinase domain-containing protein</fullName>
    </recommendedName>
</protein>
<dbReference type="Proteomes" id="UP000256970">
    <property type="component" value="Unassembled WGS sequence"/>
</dbReference>
<dbReference type="SUPFAM" id="SSF56112">
    <property type="entry name" value="Protein kinase-like (PK-like)"/>
    <property type="match status" value="1"/>
</dbReference>
<keyword evidence="2" id="KW-0808">Transferase</keyword>
<dbReference type="PRINTS" id="PR00109">
    <property type="entry name" value="TYRKINASE"/>
</dbReference>
<organism evidence="11 12">
    <name type="scientific">Tetradesmus obliquus</name>
    <name type="common">Green alga</name>
    <name type="synonym">Acutodesmus obliquus</name>
    <dbReference type="NCBI Taxonomy" id="3088"/>
    <lineage>
        <taxon>Eukaryota</taxon>
        <taxon>Viridiplantae</taxon>
        <taxon>Chlorophyta</taxon>
        <taxon>core chlorophytes</taxon>
        <taxon>Chlorophyceae</taxon>
        <taxon>CS clade</taxon>
        <taxon>Sphaeropleales</taxon>
        <taxon>Scenedesmaceae</taxon>
        <taxon>Tetradesmus</taxon>
    </lineage>
</organism>
<dbReference type="InterPro" id="IPR000719">
    <property type="entry name" value="Prot_kinase_dom"/>
</dbReference>
<evidence type="ECO:0000313" key="11">
    <source>
        <dbReference type="EMBL" id="SZX69869.1"/>
    </source>
</evidence>
<keyword evidence="8" id="KW-0812">Transmembrane</keyword>
<accession>A0A383VYD1</accession>